<evidence type="ECO:0000256" key="3">
    <source>
        <dbReference type="SAM" id="Coils"/>
    </source>
</evidence>
<feature type="compositionally biased region" description="Basic and acidic residues" evidence="4">
    <location>
        <begin position="287"/>
        <end position="321"/>
    </location>
</feature>
<dbReference type="Proteomes" id="UP000325440">
    <property type="component" value="Unassembled WGS sequence"/>
</dbReference>
<dbReference type="PANTHER" id="PTHR31938">
    <property type="entry name" value="NUCLEAR SPECKLE SPLICING REGULATORY PROTEIN 1"/>
    <property type="match status" value="1"/>
</dbReference>
<feature type="domain" description="Nuclear speckle splicing regulatory protein 1 N-terminal" evidence="5">
    <location>
        <begin position="60"/>
        <end position="174"/>
    </location>
</feature>
<evidence type="ECO:0000313" key="7">
    <source>
        <dbReference type="Proteomes" id="UP000325440"/>
    </source>
</evidence>
<dbReference type="InterPro" id="IPR018612">
    <property type="entry name" value="NSRP1_N"/>
</dbReference>
<dbReference type="AlphaFoldDB" id="A0A5E4NL37"/>
<dbReference type="OrthoDB" id="446635at2759"/>
<organism evidence="6 7">
    <name type="scientific">Cinara cedri</name>
    <dbReference type="NCBI Taxonomy" id="506608"/>
    <lineage>
        <taxon>Eukaryota</taxon>
        <taxon>Metazoa</taxon>
        <taxon>Ecdysozoa</taxon>
        <taxon>Arthropoda</taxon>
        <taxon>Hexapoda</taxon>
        <taxon>Insecta</taxon>
        <taxon>Pterygota</taxon>
        <taxon>Neoptera</taxon>
        <taxon>Paraneoptera</taxon>
        <taxon>Hemiptera</taxon>
        <taxon>Sternorrhyncha</taxon>
        <taxon>Aphidomorpha</taxon>
        <taxon>Aphidoidea</taxon>
        <taxon>Aphididae</taxon>
        <taxon>Lachninae</taxon>
        <taxon>Cinara</taxon>
    </lineage>
</organism>
<dbReference type="GO" id="GO:0000381">
    <property type="term" value="P:regulation of alternative mRNA splicing, via spliceosome"/>
    <property type="evidence" value="ECO:0007669"/>
    <property type="project" value="InterPro"/>
</dbReference>
<accession>A0A5E4NL37</accession>
<sequence>MESGQKKYGLIVPKQKLDSVRKTNNVFGDDSDSGDEAIHKKPIETSNQTKAQQRSNKVLINKALEEDATVFQYDEVFDDMKKKKELLDGNKTKADKKPRYIQNLIIQADKRKIEYERRNERLIQKERETEGNEFEDKEAFITSSYKKKLEELKKLDEEDLKFSMIEEINDVTKQKDMGSFYRHLYKSEFSNNKNDDKINEVNKVSRKSDVTRHYRKRESSNSSEDHNENDDKDTDISDDSESSGHSSTKRKKIENRETTSEEKTTNNSKEGNLGEKPLIIENPQANLEDKTSNDENDLKEHKDKDRSVNKKIEEKDSKPKEIVPKVNIWEKRTVGDVYESARQRYLERKMKKNNLYNR</sequence>
<feature type="compositionally biased region" description="Acidic residues" evidence="4">
    <location>
        <begin position="227"/>
        <end position="241"/>
    </location>
</feature>
<dbReference type="PANTHER" id="PTHR31938:SF4">
    <property type="entry name" value="NUCLEAR SPECKLE SPLICING REGULATORY PROTEIN 1"/>
    <property type="match status" value="1"/>
</dbReference>
<proteinExistence type="inferred from homology"/>
<keyword evidence="2 3" id="KW-0175">Coiled coil</keyword>
<name>A0A5E4NL37_9HEMI</name>
<evidence type="ECO:0000313" key="6">
    <source>
        <dbReference type="EMBL" id="VVC44495.1"/>
    </source>
</evidence>
<evidence type="ECO:0000256" key="2">
    <source>
        <dbReference type="ARBA" id="ARBA00023054"/>
    </source>
</evidence>
<feature type="region of interest" description="Disordered" evidence="4">
    <location>
        <begin position="22"/>
        <end position="54"/>
    </location>
</feature>
<feature type="compositionally biased region" description="Polar residues" evidence="4">
    <location>
        <begin position="44"/>
        <end position="54"/>
    </location>
</feature>
<reference evidence="6 7" key="1">
    <citation type="submission" date="2019-08" db="EMBL/GenBank/DDBJ databases">
        <authorList>
            <person name="Alioto T."/>
            <person name="Alioto T."/>
            <person name="Gomez Garrido J."/>
        </authorList>
    </citation>
    <scope>NUCLEOTIDE SEQUENCE [LARGE SCALE GENOMIC DNA]</scope>
</reference>
<keyword evidence="7" id="KW-1185">Reference proteome</keyword>
<evidence type="ECO:0000256" key="4">
    <source>
        <dbReference type="SAM" id="MobiDB-lite"/>
    </source>
</evidence>
<feature type="compositionally biased region" description="Basic and acidic residues" evidence="4">
    <location>
        <begin position="254"/>
        <end position="264"/>
    </location>
</feature>
<evidence type="ECO:0000256" key="1">
    <source>
        <dbReference type="ARBA" id="ARBA00010126"/>
    </source>
</evidence>
<feature type="compositionally biased region" description="Basic and acidic residues" evidence="4">
    <location>
        <begin position="206"/>
        <end position="226"/>
    </location>
</feature>
<evidence type="ECO:0000259" key="5">
    <source>
        <dbReference type="Pfam" id="PF09745"/>
    </source>
</evidence>
<feature type="coiled-coil region" evidence="3">
    <location>
        <begin position="105"/>
        <end position="132"/>
    </location>
</feature>
<protein>
    <recommendedName>
        <fullName evidence="5">Nuclear speckle splicing regulatory protein 1 N-terminal domain-containing protein</fullName>
    </recommendedName>
</protein>
<dbReference type="EMBL" id="CABPRJ010002381">
    <property type="protein sequence ID" value="VVC44495.1"/>
    <property type="molecule type" value="Genomic_DNA"/>
</dbReference>
<dbReference type="InterPro" id="IPR042816">
    <property type="entry name" value="Nsrp1"/>
</dbReference>
<gene>
    <name evidence="6" type="ORF">CINCED_3A002377</name>
</gene>
<comment type="similarity">
    <text evidence="1">Belongs to the NSRP1 family.</text>
</comment>
<dbReference type="Pfam" id="PF09745">
    <property type="entry name" value="NSRP1_N"/>
    <property type="match status" value="1"/>
</dbReference>
<feature type="region of interest" description="Disordered" evidence="4">
    <location>
        <begin position="187"/>
        <end position="321"/>
    </location>
</feature>